<keyword evidence="2" id="KW-0408">Iron</keyword>
<dbReference type="GO" id="GO:0046872">
    <property type="term" value="F:metal ion binding"/>
    <property type="evidence" value="ECO:0007669"/>
    <property type="project" value="UniProtKB-KW"/>
</dbReference>
<dbReference type="GO" id="GO:0034647">
    <property type="term" value="F:histone H3K4me/H3K4me2/H3K4me3 demethylase activity"/>
    <property type="evidence" value="ECO:0007669"/>
    <property type="project" value="TreeGrafter"/>
</dbReference>
<dbReference type="OrthoDB" id="1678912at2759"/>
<dbReference type="SMART" id="SM00558">
    <property type="entry name" value="JmjC"/>
    <property type="match status" value="1"/>
</dbReference>
<feature type="region of interest" description="Disordered" evidence="3">
    <location>
        <begin position="125"/>
        <end position="146"/>
    </location>
</feature>
<accession>A0A9P6KKN2</accession>
<dbReference type="Pfam" id="PF02373">
    <property type="entry name" value="JmjC"/>
    <property type="match status" value="1"/>
</dbReference>
<dbReference type="AlphaFoldDB" id="A0A9P6KKN2"/>
<proteinExistence type="predicted"/>
<gene>
    <name evidence="5" type="ORF">PMIN01_11888</name>
</gene>
<feature type="region of interest" description="Disordered" evidence="3">
    <location>
        <begin position="25"/>
        <end position="46"/>
    </location>
</feature>
<feature type="compositionally biased region" description="Low complexity" evidence="3">
    <location>
        <begin position="36"/>
        <end position="46"/>
    </location>
</feature>
<dbReference type="Proteomes" id="UP000756921">
    <property type="component" value="Unassembled WGS sequence"/>
</dbReference>
<feature type="compositionally biased region" description="Polar residues" evidence="3">
    <location>
        <begin position="88"/>
        <end position="99"/>
    </location>
</feature>
<dbReference type="InterPro" id="IPR003347">
    <property type="entry name" value="JmjC_dom"/>
</dbReference>
<dbReference type="PANTHER" id="PTHR10694">
    <property type="entry name" value="LYSINE-SPECIFIC DEMETHYLASE"/>
    <property type="match status" value="1"/>
</dbReference>
<sequence>MALVDELISETETLLQSLRAVKHDIESPSRQRATPSSLHSRSVSAASRPLEIDNALRDCRNVLSSIISNARTLLEQLPPDGSAAGWADTQQQATASTHASMDAPEQPRVNATDLPAAYAPTIPLLLNPAPSSREQSPTPSVSSSANAELVASLLRDFINGDEEADCQQNNTPEGGQSGSHNEEQHGTGVDAEPEGTQRAGAEGVSDRYGRGVHIVDFGVEQMGAALVAQLEMLAAVTPSHCYDKIRVIDFDSPNFSQAQTPASGYMRCSIYSKDGFKVTALTTNVDFTFPSADTLSQEHSRLSLEAIRSVFQDVFDKPPNEALPYFVGPIPMPPDYVPFVDAGPKLRRRNNGNIPGVNTPFWYISQCDRTPATLHIEDGNLDSVNLLLAGAPKLWLFIPNCEKTNIERRMKELYGPGRVPCSQGIRHYNASFSPVLLEKWGIAYHLDCSLPGEMIVTRQNTYHQVLNMGPNVAESVNIEFSDTPDMPVGYVWCKRGSGPSACGPHVITASDFSSSPVETRSNMKRTRIQAITPASKTKKAKGMKPSSILSNQKGLTHGRFTNAQIYDIFATKLGYQADTTIELLTCLFFAVASPEAISQLRQVTLVMLSAPNQQQWLSFS</sequence>
<feature type="domain" description="JmjC" evidence="4">
    <location>
        <begin position="319"/>
        <end position="495"/>
    </location>
</feature>
<evidence type="ECO:0000256" key="3">
    <source>
        <dbReference type="SAM" id="MobiDB-lite"/>
    </source>
</evidence>
<feature type="region of interest" description="Disordered" evidence="3">
    <location>
        <begin position="81"/>
        <end position="106"/>
    </location>
</feature>
<dbReference type="SUPFAM" id="SSF51197">
    <property type="entry name" value="Clavaminate synthase-like"/>
    <property type="match status" value="1"/>
</dbReference>
<protein>
    <submittedName>
        <fullName evidence="5">JmjC domain-containing histone demethylation protein 3D</fullName>
    </submittedName>
</protein>
<reference evidence="5" key="1">
    <citation type="journal article" date="2020" name="Mol. Plant Microbe Interact.">
        <title>Genome Sequence of the Biocontrol Agent Coniothyrium minitans strain Conio (IMI 134523).</title>
        <authorList>
            <person name="Patel D."/>
            <person name="Shittu T.A."/>
            <person name="Baroncelli R."/>
            <person name="Muthumeenakshi S."/>
            <person name="Osborne T.H."/>
            <person name="Janganan T.K."/>
            <person name="Sreenivasaprasad S."/>
        </authorList>
    </citation>
    <scope>NUCLEOTIDE SEQUENCE</scope>
    <source>
        <strain evidence="5">Conio</strain>
    </source>
</reference>
<feature type="region of interest" description="Disordered" evidence="3">
    <location>
        <begin position="163"/>
        <end position="203"/>
    </location>
</feature>
<evidence type="ECO:0000313" key="5">
    <source>
        <dbReference type="EMBL" id="KAF9729955.1"/>
    </source>
</evidence>
<evidence type="ECO:0000256" key="1">
    <source>
        <dbReference type="ARBA" id="ARBA00022723"/>
    </source>
</evidence>
<keyword evidence="1" id="KW-0479">Metal-binding</keyword>
<dbReference type="PROSITE" id="PS51184">
    <property type="entry name" value="JMJC"/>
    <property type="match status" value="1"/>
</dbReference>
<evidence type="ECO:0000313" key="6">
    <source>
        <dbReference type="Proteomes" id="UP000756921"/>
    </source>
</evidence>
<comment type="caution">
    <text evidence="5">The sequence shown here is derived from an EMBL/GenBank/DDBJ whole genome shotgun (WGS) entry which is preliminary data.</text>
</comment>
<dbReference type="EMBL" id="WJXW01000015">
    <property type="protein sequence ID" value="KAF9729955.1"/>
    <property type="molecule type" value="Genomic_DNA"/>
</dbReference>
<feature type="compositionally biased region" description="Polar residues" evidence="3">
    <location>
        <begin position="129"/>
        <end position="146"/>
    </location>
</feature>
<dbReference type="PANTHER" id="PTHR10694:SF33">
    <property type="entry name" value="LYSINE-SPECIFIC DEMETHYLASE 5"/>
    <property type="match status" value="1"/>
</dbReference>
<dbReference type="GO" id="GO:0000785">
    <property type="term" value="C:chromatin"/>
    <property type="evidence" value="ECO:0007669"/>
    <property type="project" value="TreeGrafter"/>
</dbReference>
<organism evidence="5 6">
    <name type="scientific">Paraphaeosphaeria minitans</name>
    <dbReference type="NCBI Taxonomy" id="565426"/>
    <lineage>
        <taxon>Eukaryota</taxon>
        <taxon>Fungi</taxon>
        <taxon>Dikarya</taxon>
        <taxon>Ascomycota</taxon>
        <taxon>Pezizomycotina</taxon>
        <taxon>Dothideomycetes</taxon>
        <taxon>Pleosporomycetidae</taxon>
        <taxon>Pleosporales</taxon>
        <taxon>Massarineae</taxon>
        <taxon>Didymosphaeriaceae</taxon>
        <taxon>Paraphaeosphaeria</taxon>
    </lineage>
</organism>
<evidence type="ECO:0000256" key="2">
    <source>
        <dbReference type="ARBA" id="ARBA00023004"/>
    </source>
</evidence>
<dbReference type="Gene3D" id="2.60.120.650">
    <property type="entry name" value="Cupin"/>
    <property type="match status" value="1"/>
</dbReference>
<evidence type="ECO:0000259" key="4">
    <source>
        <dbReference type="PROSITE" id="PS51184"/>
    </source>
</evidence>
<name>A0A9P6KKN2_9PLEO</name>
<dbReference type="GO" id="GO:0005634">
    <property type="term" value="C:nucleus"/>
    <property type="evidence" value="ECO:0007669"/>
    <property type="project" value="TreeGrafter"/>
</dbReference>
<dbReference type="GO" id="GO:0006355">
    <property type="term" value="P:regulation of DNA-templated transcription"/>
    <property type="evidence" value="ECO:0007669"/>
    <property type="project" value="TreeGrafter"/>
</dbReference>
<keyword evidence="6" id="KW-1185">Reference proteome</keyword>